<sequence length="179" mass="20450">MKKIVRVSSDLRSNLVAYLDGELDEDASHNVEILLAQSEVARHDVEMLSRSFDLLDMLPQEKASENFTEQTMASIAAIESHIPLFHQRWFHWVRKGLVVLCWLGIMGAASFGGYVVGQQIWPTRTEQVLEELPLYENLHIYREMGDVELLRQLLQQNLSGPLQGEYPEEVAPTDEEGQE</sequence>
<dbReference type="KEGG" id="plon:Pla110_38740"/>
<keyword evidence="1" id="KW-0472">Membrane</keyword>
<accession>A0A518CSA3</accession>
<dbReference type="AlphaFoldDB" id="A0A518CSA3"/>
<organism evidence="2 3">
    <name type="scientific">Polystyrenella longa</name>
    <dbReference type="NCBI Taxonomy" id="2528007"/>
    <lineage>
        <taxon>Bacteria</taxon>
        <taxon>Pseudomonadati</taxon>
        <taxon>Planctomycetota</taxon>
        <taxon>Planctomycetia</taxon>
        <taxon>Planctomycetales</taxon>
        <taxon>Planctomycetaceae</taxon>
        <taxon>Polystyrenella</taxon>
    </lineage>
</organism>
<proteinExistence type="predicted"/>
<reference evidence="2 3" key="1">
    <citation type="submission" date="2019-02" db="EMBL/GenBank/DDBJ databases">
        <title>Deep-cultivation of Planctomycetes and their phenomic and genomic characterization uncovers novel biology.</title>
        <authorList>
            <person name="Wiegand S."/>
            <person name="Jogler M."/>
            <person name="Boedeker C."/>
            <person name="Pinto D."/>
            <person name="Vollmers J."/>
            <person name="Rivas-Marin E."/>
            <person name="Kohn T."/>
            <person name="Peeters S.H."/>
            <person name="Heuer A."/>
            <person name="Rast P."/>
            <person name="Oberbeckmann S."/>
            <person name="Bunk B."/>
            <person name="Jeske O."/>
            <person name="Meyerdierks A."/>
            <person name="Storesund J.E."/>
            <person name="Kallscheuer N."/>
            <person name="Luecker S."/>
            <person name="Lage O.M."/>
            <person name="Pohl T."/>
            <person name="Merkel B.J."/>
            <person name="Hornburger P."/>
            <person name="Mueller R.-W."/>
            <person name="Bruemmer F."/>
            <person name="Labrenz M."/>
            <person name="Spormann A.M."/>
            <person name="Op den Camp H."/>
            <person name="Overmann J."/>
            <person name="Amann R."/>
            <person name="Jetten M.S.M."/>
            <person name="Mascher T."/>
            <person name="Medema M.H."/>
            <person name="Devos D.P."/>
            <person name="Kaster A.-K."/>
            <person name="Ovreas L."/>
            <person name="Rohde M."/>
            <person name="Galperin M.Y."/>
            <person name="Jogler C."/>
        </authorList>
    </citation>
    <scope>NUCLEOTIDE SEQUENCE [LARGE SCALE GENOMIC DNA]</scope>
    <source>
        <strain evidence="2 3">Pla110</strain>
    </source>
</reference>
<evidence type="ECO:0000313" key="3">
    <source>
        <dbReference type="Proteomes" id="UP000317178"/>
    </source>
</evidence>
<evidence type="ECO:0008006" key="4">
    <source>
        <dbReference type="Google" id="ProtNLM"/>
    </source>
</evidence>
<keyword evidence="3" id="KW-1185">Reference proteome</keyword>
<dbReference type="EMBL" id="CP036281">
    <property type="protein sequence ID" value="QDU82119.1"/>
    <property type="molecule type" value="Genomic_DNA"/>
</dbReference>
<evidence type="ECO:0000313" key="2">
    <source>
        <dbReference type="EMBL" id="QDU82119.1"/>
    </source>
</evidence>
<keyword evidence="1" id="KW-0812">Transmembrane</keyword>
<dbReference type="Proteomes" id="UP000317178">
    <property type="component" value="Chromosome"/>
</dbReference>
<feature type="transmembrane region" description="Helical" evidence="1">
    <location>
        <begin position="97"/>
        <end position="117"/>
    </location>
</feature>
<keyword evidence="1" id="KW-1133">Transmembrane helix</keyword>
<dbReference type="OrthoDB" id="212532at2"/>
<name>A0A518CSA3_9PLAN</name>
<protein>
    <recommendedName>
        <fullName evidence="4">Zinc-finger domain-containing protein</fullName>
    </recommendedName>
</protein>
<evidence type="ECO:0000256" key="1">
    <source>
        <dbReference type="SAM" id="Phobius"/>
    </source>
</evidence>
<dbReference type="RefSeq" id="WP_144998040.1">
    <property type="nucleotide sequence ID" value="NZ_CP036281.1"/>
</dbReference>
<gene>
    <name evidence="2" type="ORF">Pla110_38740</name>
</gene>